<accession>F4Q1E4</accession>
<dbReference type="Pfam" id="PF00644">
    <property type="entry name" value="PARP"/>
    <property type="match status" value="1"/>
</dbReference>
<evidence type="ECO:0000313" key="8">
    <source>
        <dbReference type="EMBL" id="EGG18645.1"/>
    </source>
</evidence>
<organism evidence="8 9">
    <name type="scientific">Cavenderia fasciculata</name>
    <name type="common">Slime mold</name>
    <name type="synonym">Dictyostelium fasciculatum</name>
    <dbReference type="NCBI Taxonomy" id="261658"/>
    <lineage>
        <taxon>Eukaryota</taxon>
        <taxon>Amoebozoa</taxon>
        <taxon>Evosea</taxon>
        <taxon>Eumycetozoa</taxon>
        <taxon>Dictyostelia</taxon>
        <taxon>Acytosteliales</taxon>
        <taxon>Cavenderiaceae</taxon>
        <taxon>Cavenderia</taxon>
    </lineage>
</organism>
<dbReference type="GeneID" id="14870294"/>
<keyword evidence="4" id="KW-0520">NAD</keyword>
<comment type="subcellular location">
    <subcellularLocation>
        <location evidence="1">Nucleus</location>
    </subcellularLocation>
</comment>
<evidence type="ECO:0000256" key="5">
    <source>
        <dbReference type="SAM" id="MobiDB-lite"/>
    </source>
</evidence>
<dbReference type="InterPro" id="IPR051712">
    <property type="entry name" value="ARTD-AVP"/>
</dbReference>
<dbReference type="EMBL" id="GL883018">
    <property type="protein sequence ID" value="EGG18645.1"/>
    <property type="molecule type" value="Genomic_DNA"/>
</dbReference>
<dbReference type="GO" id="GO:1990404">
    <property type="term" value="F:NAD+-protein mono-ADP-ribosyltransferase activity"/>
    <property type="evidence" value="ECO:0007669"/>
    <property type="project" value="TreeGrafter"/>
</dbReference>
<evidence type="ECO:0000256" key="2">
    <source>
        <dbReference type="ARBA" id="ARBA00023242"/>
    </source>
</evidence>
<feature type="domain" description="WWE" evidence="6">
    <location>
        <begin position="39"/>
        <end position="123"/>
    </location>
</feature>
<dbReference type="GO" id="GO:0010421">
    <property type="term" value="P:hydrogen peroxide-mediated programmed cell death"/>
    <property type="evidence" value="ECO:0007669"/>
    <property type="project" value="EnsemblProtists"/>
</dbReference>
<feature type="compositionally biased region" description="Low complexity" evidence="5">
    <location>
        <begin position="10"/>
        <end position="27"/>
    </location>
</feature>
<dbReference type="PROSITE" id="PS51059">
    <property type="entry name" value="PARP_CATALYTIC"/>
    <property type="match status" value="1"/>
</dbReference>
<evidence type="ECO:0000313" key="9">
    <source>
        <dbReference type="Proteomes" id="UP000007797"/>
    </source>
</evidence>
<dbReference type="Gene3D" id="3.30.720.50">
    <property type="match status" value="2"/>
</dbReference>
<dbReference type="InterPro" id="IPR037197">
    <property type="entry name" value="WWE_dom_sf"/>
</dbReference>
<comment type="similarity">
    <text evidence="3">Belongs to the ARTD/PARP family.</text>
</comment>
<name>F4Q1E4_CACFS</name>
<feature type="domain" description="WWE" evidence="6">
    <location>
        <begin position="214"/>
        <end position="294"/>
    </location>
</feature>
<dbReference type="GO" id="GO:0003950">
    <property type="term" value="F:NAD+ poly-ADP-ribosyltransferase activity"/>
    <property type="evidence" value="ECO:0007669"/>
    <property type="project" value="UniProtKB-UniRule"/>
</dbReference>
<feature type="region of interest" description="Disordered" evidence="5">
    <location>
        <begin position="1"/>
        <end position="27"/>
    </location>
</feature>
<gene>
    <name evidence="8" type="primary">pARTf</name>
    <name evidence="8" type="ORF">DFA_04140</name>
</gene>
<dbReference type="InterPro" id="IPR012317">
    <property type="entry name" value="Poly(ADP-ribose)pol_cat_dom"/>
</dbReference>
<dbReference type="Pfam" id="PF02825">
    <property type="entry name" value="WWE"/>
    <property type="match status" value="2"/>
</dbReference>
<feature type="compositionally biased region" description="Basic and acidic residues" evidence="5">
    <location>
        <begin position="283"/>
        <end position="299"/>
    </location>
</feature>
<feature type="compositionally biased region" description="Acidic residues" evidence="5">
    <location>
        <begin position="208"/>
        <end position="222"/>
    </location>
</feature>
<keyword evidence="4" id="KW-0808">Transferase</keyword>
<proteinExistence type="inferred from homology"/>
<dbReference type="GO" id="GO:0005634">
    <property type="term" value="C:nucleus"/>
    <property type="evidence" value="ECO:0007669"/>
    <property type="project" value="UniProtKB-SubCell"/>
</dbReference>
<dbReference type="PANTHER" id="PTHR45740:SF2">
    <property type="entry name" value="POLY [ADP-RIBOSE] POLYMERASE"/>
    <property type="match status" value="1"/>
</dbReference>
<feature type="compositionally biased region" description="Low complexity" evidence="5">
    <location>
        <begin position="308"/>
        <end position="333"/>
    </location>
</feature>
<keyword evidence="4" id="KW-0328">Glycosyltransferase</keyword>
<dbReference type="CDD" id="cd01341">
    <property type="entry name" value="ADP_ribosyl"/>
    <property type="match status" value="1"/>
</dbReference>
<feature type="domain" description="PARP catalytic" evidence="7">
    <location>
        <begin position="379"/>
        <end position="624"/>
    </location>
</feature>
<dbReference type="SUPFAM" id="SSF56399">
    <property type="entry name" value="ADP-ribosylation"/>
    <property type="match status" value="1"/>
</dbReference>
<feature type="compositionally biased region" description="Polar residues" evidence="5">
    <location>
        <begin position="334"/>
        <end position="346"/>
    </location>
</feature>
<dbReference type="InterPro" id="IPR004170">
    <property type="entry name" value="WWE_dom"/>
</dbReference>
<dbReference type="PROSITE" id="PS50918">
    <property type="entry name" value="WWE"/>
    <property type="match status" value="2"/>
</dbReference>
<evidence type="ECO:0000259" key="7">
    <source>
        <dbReference type="PROSITE" id="PS51059"/>
    </source>
</evidence>
<keyword evidence="9" id="KW-1185">Reference proteome</keyword>
<dbReference type="Gene3D" id="3.90.228.10">
    <property type="match status" value="1"/>
</dbReference>
<reference evidence="9" key="1">
    <citation type="journal article" date="2011" name="Genome Res.">
        <title>Phylogeny-wide analysis of social amoeba genomes highlights ancient origins for complex intercellular communication.</title>
        <authorList>
            <person name="Heidel A.J."/>
            <person name="Lawal H.M."/>
            <person name="Felder M."/>
            <person name="Schilde C."/>
            <person name="Helps N.R."/>
            <person name="Tunggal B."/>
            <person name="Rivero F."/>
            <person name="John U."/>
            <person name="Schleicher M."/>
            <person name="Eichinger L."/>
            <person name="Platzer M."/>
            <person name="Noegel A.A."/>
            <person name="Schaap P."/>
            <person name="Gloeckner G."/>
        </authorList>
    </citation>
    <scope>NUCLEOTIDE SEQUENCE [LARGE SCALE GENOMIC DNA]</scope>
    <source>
        <strain evidence="9">SH3</strain>
    </source>
</reference>
<feature type="region of interest" description="Disordered" evidence="5">
    <location>
        <begin position="145"/>
        <end position="222"/>
    </location>
</feature>
<evidence type="ECO:0000256" key="1">
    <source>
        <dbReference type="ARBA" id="ARBA00004123"/>
    </source>
</evidence>
<dbReference type="KEGG" id="dfa:DFA_04140"/>
<feature type="compositionally biased region" description="Low complexity" evidence="5">
    <location>
        <begin position="181"/>
        <end position="195"/>
    </location>
</feature>
<feature type="region of interest" description="Disordered" evidence="5">
    <location>
        <begin position="283"/>
        <end position="346"/>
    </location>
</feature>
<dbReference type="RefSeq" id="XP_004366549.1">
    <property type="nucleotide sequence ID" value="XM_004366492.1"/>
</dbReference>
<dbReference type="STRING" id="1054147.F4Q1E4"/>
<dbReference type="GO" id="GO:0010918">
    <property type="term" value="P:positive regulation of mitochondrial membrane potential"/>
    <property type="evidence" value="ECO:0007669"/>
    <property type="project" value="EnsemblProtists"/>
</dbReference>
<dbReference type="SUPFAM" id="SSF117839">
    <property type="entry name" value="WWE domain"/>
    <property type="match status" value="2"/>
</dbReference>
<dbReference type="Proteomes" id="UP000007797">
    <property type="component" value="Unassembled WGS sequence"/>
</dbReference>
<dbReference type="EC" id="2.4.2.-" evidence="4"/>
<dbReference type="PANTHER" id="PTHR45740">
    <property type="entry name" value="POLY [ADP-RIBOSE] POLYMERASE"/>
    <property type="match status" value="1"/>
</dbReference>
<evidence type="ECO:0000259" key="6">
    <source>
        <dbReference type="PROSITE" id="PS50918"/>
    </source>
</evidence>
<evidence type="ECO:0000256" key="4">
    <source>
        <dbReference type="RuleBase" id="RU362114"/>
    </source>
</evidence>
<dbReference type="OrthoDB" id="18109at2759"/>
<sequence>MPPKKKPIGVTATTSTTNAAATTAAAAPTVVATPVTSTSSTTTNSSAAKIIKWYWAGDSTKGTQDTLVEYDEEVAEEIEDAYQNFQGNNKLDRMKIDKERYVDFTQMAQCRYDDPSKQRTIDRKEVDPNIPVQLALPQRVLKKKAAVKKGTKRSANDSDDDVDVGDGSQNGLVPAIGGGISTSLTTTSTTTSTTKQAKKKKKKAVSSDDSDSSENDSDSDDEDYHATWYWAGDSAGGGHQDMWVKYDSAFAKKLEKAYVKNKPKVKVDSDRFCDMQNMLQRRYDDENKRRMLKREDPIKASKAKPGKPTSSTTTTTTTTPTSTTSTTSTSPSTANSITTNGSTNANTAPMSQSLAISQALKCPSTWVDVSMDYKEVDVYPHTAEFDWMSDLFSKTIASNHKNTMTLSPIIFKDLKVTRVVRIQNASLWLRYNHRKEKIIQDNNGKCTKVDKIISNLSNGPDVDKDANECFLFHGLNVSSITGITKFGFDPRFCSLEGMFGAGLYFAENSSKSNQYCHAGACTSSGFKANNCKCTQKDEVCLLVCRVILGETLVENVFRGNNPGEFWHGRRTEPKRPDGVNIYNSVVGESKANHGSKATLQLREYIVYESGQVYPEYKVYYKRIK</sequence>
<dbReference type="OMA" id="WFWAGDS"/>
<dbReference type="AlphaFoldDB" id="F4Q1E4"/>
<keyword evidence="2" id="KW-0539">Nucleus</keyword>
<evidence type="ECO:0000256" key="3">
    <source>
        <dbReference type="ARBA" id="ARBA00024347"/>
    </source>
</evidence>
<protein>
    <recommendedName>
        <fullName evidence="4">Poly [ADP-ribose] polymerase</fullName>
        <shortName evidence="4">PARP</shortName>
        <ecNumber evidence="4">2.4.2.-</ecNumber>
    </recommendedName>
</protein>